<dbReference type="PANTHER" id="PTHR34220">
    <property type="entry name" value="SENSOR HISTIDINE KINASE YPDA"/>
    <property type="match status" value="1"/>
</dbReference>
<dbReference type="Pfam" id="PF06580">
    <property type="entry name" value="His_kinase"/>
    <property type="match status" value="1"/>
</dbReference>
<evidence type="ECO:0000256" key="2">
    <source>
        <dbReference type="ARBA" id="ARBA00022553"/>
    </source>
</evidence>
<dbReference type="GO" id="GO:0000155">
    <property type="term" value="F:phosphorelay sensor kinase activity"/>
    <property type="evidence" value="ECO:0007669"/>
    <property type="project" value="InterPro"/>
</dbReference>
<feature type="transmembrane region" description="Helical" evidence="5">
    <location>
        <begin position="17"/>
        <end position="39"/>
    </location>
</feature>
<evidence type="ECO:0000256" key="1">
    <source>
        <dbReference type="ARBA" id="ARBA00004370"/>
    </source>
</evidence>
<dbReference type="InterPro" id="IPR003660">
    <property type="entry name" value="HAMP_dom"/>
</dbReference>
<dbReference type="RefSeq" id="WP_079437763.1">
    <property type="nucleotide sequence ID" value="NZ_MZGT01000002.1"/>
</dbReference>
<dbReference type="Pfam" id="PF02518">
    <property type="entry name" value="HATPase_c"/>
    <property type="match status" value="1"/>
</dbReference>
<dbReference type="STRING" id="225345.CLCHR_01690"/>
<organism evidence="7 8">
    <name type="scientific">Clostridium chromiireducens</name>
    <dbReference type="NCBI Taxonomy" id="225345"/>
    <lineage>
        <taxon>Bacteria</taxon>
        <taxon>Bacillati</taxon>
        <taxon>Bacillota</taxon>
        <taxon>Clostridia</taxon>
        <taxon>Eubacteriales</taxon>
        <taxon>Clostridiaceae</taxon>
        <taxon>Clostridium</taxon>
    </lineage>
</organism>
<dbReference type="InterPro" id="IPR036890">
    <property type="entry name" value="HATPase_C_sf"/>
</dbReference>
<keyword evidence="4 7" id="KW-0418">Kinase</keyword>
<keyword evidence="5" id="KW-0472">Membrane</keyword>
<dbReference type="PROSITE" id="PS50885">
    <property type="entry name" value="HAMP"/>
    <property type="match status" value="1"/>
</dbReference>
<dbReference type="InterPro" id="IPR050640">
    <property type="entry name" value="Bact_2-comp_sensor_kinase"/>
</dbReference>
<dbReference type="AlphaFoldDB" id="A0A1V4J181"/>
<dbReference type="Gene3D" id="3.30.565.10">
    <property type="entry name" value="Histidine kinase-like ATPase, C-terminal domain"/>
    <property type="match status" value="1"/>
</dbReference>
<protein>
    <submittedName>
        <fullName evidence="7">Sensor histidine kinase YpdA</fullName>
        <ecNumber evidence="7">2.7.13.3</ecNumber>
    </submittedName>
</protein>
<dbReference type="Proteomes" id="UP000191056">
    <property type="component" value="Unassembled WGS sequence"/>
</dbReference>
<dbReference type="Gene3D" id="6.10.340.10">
    <property type="match status" value="1"/>
</dbReference>
<evidence type="ECO:0000313" key="7">
    <source>
        <dbReference type="EMBL" id="OPJ66068.1"/>
    </source>
</evidence>
<evidence type="ECO:0000259" key="6">
    <source>
        <dbReference type="PROSITE" id="PS50885"/>
    </source>
</evidence>
<dbReference type="SUPFAM" id="SSF55874">
    <property type="entry name" value="ATPase domain of HSP90 chaperone/DNA topoisomerase II/histidine kinase"/>
    <property type="match status" value="1"/>
</dbReference>
<gene>
    <name evidence="7" type="primary">ypdA_1</name>
    <name evidence="7" type="ORF">CLCHR_01690</name>
</gene>
<evidence type="ECO:0000256" key="4">
    <source>
        <dbReference type="ARBA" id="ARBA00022777"/>
    </source>
</evidence>
<evidence type="ECO:0000313" key="8">
    <source>
        <dbReference type="Proteomes" id="UP000191056"/>
    </source>
</evidence>
<dbReference type="InterPro" id="IPR010559">
    <property type="entry name" value="Sig_transdc_His_kin_internal"/>
</dbReference>
<keyword evidence="2" id="KW-0597">Phosphoprotein</keyword>
<dbReference type="PANTHER" id="PTHR34220:SF7">
    <property type="entry name" value="SENSOR HISTIDINE KINASE YPDA"/>
    <property type="match status" value="1"/>
</dbReference>
<accession>A0A1V4J181</accession>
<name>A0A1V4J181_9CLOT</name>
<feature type="domain" description="HAMP" evidence="6">
    <location>
        <begin position="309"/>
        <end position="362"/>
    </location>
</feature>
<comment type="caution">
    <text evidence="7">The sequence shown here is derived from an EMBL/GenBank/DDBJ whole genome shotgun (WGS) entry which is preliminary data.</text>
</comment>
<keyword evidence="3 7" id="KW-0808">Transferase</keyword>
<proteinExistence type="predicted"/>
<evidence type="ECO:0000256" key="5">
    <source>
        <dbReference type="SAM" id="Phobius"/>
    </source>
</evidence>
<dbReference type="GO" id="GO:0016020">
    <property type="term" value="C:membrane"/>
    <property type="evidence" value="ECO:0007669"/>
    <property type="project" value="UniProtKB-SubCell"/>
</dbReference>
<dbReference type="EMBL" id="MZGT01000002">
    <property type="protein sequence ID" value="OPJ66068.1"/>
    <property type="molecule type" value="Genomic_DNA"/>
</dbReference>
<dbReference type="EC" id="2.7.13.3" evidence="7"/>
<keyword evidence="5" id="KW-0812">Transmembrane</keyword>
<dbReference type="OrthoDB" id="9809348at2"/>
<keyword evidence="8" id="KW-1185">Reference proteome</keyword>
<sequence length="604" mass="70951">MKNFKILNNYSIRSKLLLIYLVCVLVPMTVTNSIFYITIRNSEEKEQRINMEHSIDRVKYNLDAVFDDCVLVSDHLYKDITLNDFINKRYDNLLSYYDRYIFLLQNNVIKYYYGPQHVYQVTIFTDNNTISDSDNFVKLTPKIRESEWYKRFGNNKEAMTISVFYDEDKKLSINNMARTISIIRKLDNFDKTHENILRIDVDYNVILNNILNEKMEDNIYICNNEFVLFSNRKSGVGPDKFDSVDSIQGENVKLNDFYKFKMSKEKWNIIITEKGMSPFLKIIEKKELFIELIILNLILPTIIIALISHSIGNRIALLNIYLRKVENEEFSIIEEYSYEKDEIGKLIRSYNMMVLRIKELIEVVFKRDVEKQRLELAKKQAELKALQSQVNPHFMFNTLESIRMRSLIKGEVETAEIIENLSALLRKTINWGEDNITIEDEMRFVENYLQIQKYRFGDKLSYSFYVMEKCKNIKIPKLSILSFVENACVHGIEEVSHDASINVAIFKYDNNLIIEISDTGIGIDEVKLNSIREKLNNAKIETLNNSKSTGVLNTYMRLQMYCNNGMQFEIESKIGEGTEVTIQICLDEIKLINHAVKENENINY</sequence>
<dbReference type="InterPro" id="IPR003594">
    <property type="entry name" value="HATPase_dom"/>
</dbReference>
<evidence type="ECO:0000256" key="3">
    <source>
        <dbReference type="ARBA" id="ARBA00022679"/>
    </source>
</evidence>
<keyword evidence="5" id="KW-1133">Transmembrane helix</keyword>
<reference evidence="7 8" key="1">
    <citation type="submission" date="2017-03" db="EMBL/GenBank/DDBJ databases">
        <title>Genome sequence of Clostridium chromiireducens DSM 23318.</title>
        <authorList>
            <person name="Poehlein A."/>
            <person name="Daniel R."/>
        </authorList>
    </citation>
    <scope>NUCLEOTIDE SEQUENCE [LARGE SCALE GENOMIC DNA]</scope>
    <source>
        <strain evidence="7 8">DSM 23318</strain>
    </source>
</reference>
<comment type="subcellular location">
    <subcellularLocation>
        <location evidence="1">Membrane</location>
    </subcellularLocation>
</comment>